<dbReference type="GeneID" id="19276792"/>
<reference evidence="4" key="1">
    <citation type="journal article" date="2015" name="BMC Genomics">
        <title>Genomic and transcriptomic analysis of the endophytic fungus Pestalotiopsis fici reveals its lifestyle and high potential for synthesis of natural products.</title>
        <authorList>
            <person name="Wang X."/>
            <person name="Zhang X."/>
            <person name="Liu L."/>
            <person name="Xiang M."/>
            <person name="Wang W."/>
            <person name="Sun X."/>
            <person name="Che Y."/>
            <person name="Guo L."/>
            <person name="Liu G."/>
            <person name="Guo L."/>
            <person name="Wang C."/>
            <person name="Yin W.B."/>
            <person name="Stadler M."/>
            <person name="Zhang X."/>
            <person name="Liu X."/>
        </authorList>
    </citation>
    <scope>NUCLEOTIDE SEQUENCE [LARGE SCALE GENOMIC DNA]</scope>
    <source>
        <strain evidence="4">W106-1 / CGMCC3.15140</strain>
    </source>
</reference>
<dbReference type="AlphaFoldDB" id="W3WTB7"/>
<dbReference type="eggNOG" id="ENOG502T4B5">
    <property type="taxonomic scope" value="Eukaryota"/>
</dbReference>
<protein>
    <submittedName>
        <fullName evidence="3">Uncharacterized protein</fullName>
    </submittedName>
</protein>
<name>W3WTB7_PESFW</name>
<feature type="chain" id="PRO_5004835382" evidence="2">
    <location>
        <begin position="24"/>
        <end position="150"/>
    </location>
</feature>
<dbReference type="KEGG" id="pfy:PFICI_11779"/>
<feature type="compositionally biased region" description="Pro residues" evidence="1">
    <location>
        <begin position="53"/>
        <end position="62"/>
    </location>
</feature>
<keyword evidence="4" id="KW-1185">Reference proteome</keyword>
<evidence type="ECO:0000313" key="3">
    <source>
        <dbReference type="EMBL" id="ETS76392.1"/>
    </source>
</evidence>
<dbReference type="RefSeq" id="XP_007838551.1">
    <property type="nucleotide sequence ID" value="XM_007840360.1"/>
</dbReference>
<dbReference type="InParanoid" id="W3WTB7"/>
<proteinExistence type="predicted"/>
<dbReference type="OrthoDB" id="4837799at2759"/>
<organism evidence="3 4">
    <name type="scientific">Pestalotiopsis fici (strain W106-1 / CGMCC3.15140)</name>
    <dbReference type="NCBI Taxonomy" id="1229662"/>
    <lineage>
        <taxon>Eukaryota</taxon>
        <taxon>Fungi</taxon>
        <taxon>Dikarya</taxon>
        <taxon>Ascomycota</taxon>
        <taxon>Pezizomycotina</taxon>
        <taxon>Sordariomycetes</taxon>
        <taxon>Xylariomycetidae</taxon>
        <taxon>Amphisphaeriales</taxon>
        <taxon>Sporocadaceae</taxon>
        <taxon>Pestalotiopsis</taxon>
    </lineage>
</organism>
<evidence type="ECO:0000256" key="1">
    <source>
        <dbReference type="SAM" id="MobiDB-lite"/>
    </source>
</evidence>
<feature type="region of interest" description="Disordered" evidence="1">
    <location>
        <begin position="38"/>
        <end position="65"/>
    </location>
</feature>
<sequence length="150" mass="15624">MLSQLSILALALLLSFHGHGATASTTLEKVLIQRNLEHNDNPPLTESSMAPATAPPPPPHPPVSSFTASCDDAFCSQGSRYCYYWGGETSYEFGKGPVPGETQTILGACTVVTSTVPGSVVTQTITDSVGAVATVASTVPATVMVVEVWE</sequence>
<keyword evidence="2" id="KW-0732">Signal</keyword>
<feature type="signal peptide" evidence="2">
    <location>
        <begin position="1"/>
        <end position="23"/>
    </location>
</feature>
<evidence type="ECO:0000313" key="4">
    <source>
        <dbReference type="Proteomes" id="UP000030651"/>
    </source>
</evidence>
<dbReference type="HOGENOM" id="CLU_1741226_0_0_1"/>
<evidence type="ECO:0000256" key="2">
    <source>
        <dbReference type="SAM" id="SignalP"/>
    </source>
</evidence>
<accession>W3WTB7</accession>
<dbReference type="EMBL" id="KI912117">
    <property type="protein sequence ID" value="ETS76392.1"/>
    <property type="molecule type" value="Genomic_DNA"/>
</dbReference>
<gene>
    <name evidence="3" type="ORF">PFICI_11779</name>
</gene>
<dbReference type="Proteomes" id="UP000030651">
    <property type="component" value="Unassembled WGS sequence"/>
</dbReference>